<feature type="non-terminal residue" evidence="1">
    <location>
        <position position="55"/>
    </location>
</feature>
<keyword evidence="2" id="KW-1185">Reference proteome</keyword>
<dbReference type="Proteomes" id="UP001529510">
    <property type="component" value="Unassembled WGS sequence"/>
</dbReference>
<proteinExistence type="predicted"/>
<dbReference type="AlphaFoldDB" id="A0ABD0MYW0"/>
<evidence type="ECO:0000313" key="1">
    <source>
        <dbReference type="EMBL" id="KAL0154002.1"/>
    </source>
</evidence>
<name>A0ABD0MYW0_CIRMR</name>
<sequence>MCQCTPPGVISPITVQGYADDVQMASRDESVIKIKAASSDERALAPGLTADRRRM</sequence>
<reference evidence="1 2" key="1">
    <citation type="submission" date="2024-05" db="EMBL/GenBank/DDBJ databases">
        <title>Genome sequencing and assembly of Indian major carp, Cirrhinus mrigala (Hamilton, 1822).</title>
        <authorList>
            <person name="Mohindra V."/>
            <person name="Chowdhury L.M."/>
            <person name="Lal K."/>
            <person name="Jena J.K."/>
        </authorList>
    </citation>
    <scope>NUCLEOTIDE SEQUENCE [LARGE SCALE GENOMIC DNA]</scope>
    <source>
        <strain evidence="1">CM1030</strain>
        <tissue evidence="1">Blood</tissue>
    </source>
</reference>
<organism evidence="1 2">
    <name type="scientific">Cirrhinus mrigala</name>
    <name type="common">Mrigala</name>
    <dbReference type="NCBI Taxonomy" id="683832"/>
    <lineage>
        <taxon>Eukaryota</taxon>
        <taxon>Metazoa</taxon>
        <taxon>Chordata</taxon>
        <taxon>Craniata</taxon>
        <taxon>Vertebrata</taxon>
        <taxon>Euteleostomi</taxon>
        <taxon>Actinopterygii</taxon>
        <taxon>Neopterygii</taxon>
        <taxon>Teleostei</taxon>
        <taxon>Ostariophysi</taxon>
        <taxon>Cypriniformes</taxon>
        <taxon>Cyprinidae</taxon>
        <taxon>Labeoninae</taxon>
        <taxon>Labeonini</taxon>
        <taxon>Cirrhinus</taxon>
    </lineage>
</organism>
<evidence type="ECO:0000313" key="2">
    <source>
        <dbReference type="Proteomes" id="UP001529510"/>
    </source>
</evidence>
<dbReference type="EMBL" id="JAMKFB020000053">
    <property type="protein sequence ID" value="KAL0154002.1"/>
    <property type="molecule type" value="Genomic_DNA"/>
</dbReference>
<accession>A0ABD0MYW0</accession>
<protein>
    <submittedName>
        <fullName evidence="1">Uncharacterized protein</fullName>
    </submittedName>
</protein>
<comment type="caution">
    <text evidence="1">The sequence shown here is derived from an EMBL/GenBank/DDBJ whole genome shotgun (WGS) entry which is preliminary data.</text>
</comment>
<gene>
    <name evidence="1" type="ORF">M9458_050661</name>
</gene>